<keyword evidence="8" id="KW-1185">Reference proteome</keyword>
<name>A0ABD3C1I7_9LAMI</name>
<dbReference type="Proteomes" id="UP001632038">
    <property type="component" value="Unassembled WGS sequence"/>
</dbReference>
<evidence type="ECO:0000313" key="7">
    <source>
        <dbReference type="EMBL" id="KAL3623429.1"/>
    </source>
</evidence>
<evidence type="ECO:0000256" key="1">
    <source>
        <dbReference type="ARBA" id="ARBA00023015"/>
    </source>
</evidence>
<dbReference type="AlphaFoldDB" id="A0ABD3C1I7"/>
<dbReference type="EMBL" id="JAVIJP010000054">
    <property type="protein sequence ID" value="KAL3623429.1"/>
    <property type="molecule type" value="Genomic_DNA"/>
</dbReference>
<dbReference type="InterPro" id="IPR003441">
    <property type="entry name" value="NAC-dom"/>
</dbReference>
<dbReference type="PROSITE" id="PS51005">
    <property type="entry name" value="NAC"/>
    <property type="match status" value="1"/>
</dbReference>
<dbReference type="PANTHER" id="PTHR31744">
    <property type="entry name" value="PROTEIN CUP-SHAPED COTYLEDON 2-RELATED"/>
    <property type="match status" value="1"/>
</dbReference>
<feature type="region of interest" description="Disordered" evidence="5">
    <location>
        <begin position="179"/>
        <end position="233"/>
    </location>
</feature>
<keyword evidence="3" id="KW-0804">Transcription</keyword>
<dbReference type="GO" id="GO:0003677">
    <property type="term" value="F:DNA binding"/>
    <property type="evidence" value="ECO:0007669"/>
    <property type="project" value="UniProtKB-KW"/>
</dbReference>
<keyword evidence="2" id="KW-0238">DNA-binding</keyword>
<protein>
    <recommendedName>
        <fullName evidence="6">NAC domain-containing protein</fullName>
    </recommendedName>
</protein>
<dbReference type="SUPFAM" id="SSF101941">
    <property type="entry name" value="NAC domain"/>
    <property type="match status" value="1"/>
</dbReference>
<accession>A0ABD3C1I7</accession>
<dbReference type="PANTHER" id="PTHR31744:SF220">
    <property type="entry name" value="LOW QUALITY PROTEIN: NAC DOMAIN-CONTAINING PROTEIN 90-LIKE"/>
    <property type="match status" value="1"/>
</dbReference>
<dbReference type="InterPro" id="IPR036093">
    <property type="entry name" value="NAC_dom_sf"/>
</dbReference>
<keyword evidence="4" id="KW-0539">Nucleus</keyword>
<sequence>MGDLPVGFRFYPTEEELISFYLQNKLRGTRPELDRVIPVVDIYDYNPWDLPKFAGEQCPSDTEQWFFFTPRQERETRGGRPSRLTGKGYWKATGSPGEIYSSKSYQRIGRKKTMVFYEGRAPNGKKTAWKMNEYKFFDSDHHHHDKLASSAAGSISKMREEISLCRIYKRTKCLRSFDRRPPSEEVAGGGQAEVHRPDQQHDKDNNQEKNPAVMPDQIINSSPSGELITSNIPSQTLESEKLLEMVTNDEAFWEWEEFNWFDI</sequence>
<evidence type="ECO:0000256" key="3">
    <source>
        <dbReference type="ARBA" id="ARBA00023163"/>
    </source>
</evidence>
<evidence type="ECO:0000259" key="6">
    <source>
        <dbReference type="PROSITE" id="PS51005"/>
    </source>
</evidence>
<organism evidence="7 8">
    <name type="scientific">Castilleja foliolosa</name>
    <dbReference type="NCBI Taxonomy" id="1961234"/>
    <lineage>
        <taxon>Eukaryota</taxon>
        <taxon>Viridiplantae</taxon>
        <taxon>Streptophyta</taxon>
        <taxon>Embryophyta</taxon>
        <taxon>Tracheophyta</taxon>
        <taxon>Spermatophyta</taxon>
        <taxon>Magnoliopsida</taxon>
        <taxon>eudicotyledons</taxon>
        <taxon>Gunneridae</taxon>
        <taxon>Pentapetalae</taxon>
        <taxon>asterids</taxon>
        <taxon>lamiids</taxon>
        <taxon>Lamiales</taxon>
        <taxon>Orobanchaceae</taxon>
        <taxon>Pedicularideae</taxon>
        <taxon>Castillejinae</taxon>
        <taxon>Castilleja</taxon>
    </lineage>
</organism>
<feature type="compositionally biased region" description="Polar residues" evidence="5">
    <location>
        <begin position="218"/>
        <end position="233"/>
    </location>
</feature>
<keyword evidence="1" id="KW-0805">Transcription regulation</keyword>
<dbReference type="Pfam" id="PF02365">
    <property type="entry name" value="NAM"/>
    <property type="match status" value="1"/>
</dbReference>
<evidence type="ECO:0000256" key="5">
    <source>
        <dbReference type="SAM" id="MobiDB-lite"/>
    </source>
</evidence>
<dbReference type="Gene3D" id="2.170.150.80">
    <property type="entry name" value="NAC domain"/>
    <property type="match status" value="1"/>
</dbReference>
<comment type="caution">
    <text evidence="7">The sequence shown here is derived from an EMBL/GenBank/DDBJ whole genome shotgun (WGS) entry which is preliminary data.</text>
</comment>
<gene>
    <name evidence="7" type="ORF">CASFOL_032245</name>
</gene>
<evidence type="ECO:0000256" key="2">
    <source>
        <dbReference type="ARBA" id="ARBA00023125"/>
    </source>
</evidence>
<proteinExistence type="predicted"/>
<evidence type="ECO:0000313" key="8">
    <source>
        <dbReference type="Proteomes" id="UP001632038"/>
    </source>
</evidence>
<evidence type="ECO:0000256" key="4">
    <source>
        <dbReference type="ARBA" id="ARBA00023242"/>
    </source>
</evidence>
<reference evidence="8" key="1">
    <citation type="journal article" date="2024" name="IScience">
        <title>Strigolactones Initiate the Formation of Haustorium-like Structures in Castilleja.</title>
        <authorList>
            <person name="Buerger M."/>
            <person name="Peterson D."/>
            <person name="Chory J."/>
        </authorList>
    </citation>
    <scope>NUCLEOTIDE SEQUENCE [LARGE SCALE GENOMIC DNA]</scope>
</reference>
<feature type="compositionally biased region" description="Basic and acidic residues" evidence="5">
    <location>
        <begin position="193"/>
        <end position="207"/>
    </location>
</feature>
<feature type="domain" description="NAC" evidence="6">
    <location>
        <begin position="4"/>
        <end position="170"/>
    </location>
</feature>